<keyword evidence="3" id="KW-1185">Reference proteome</keyword>
<dbReference type="SMART" id="SM00347">
    <property type="entry name" value="HTH_MARR"/>
    <property type="match status" value="1"/>
</dbReference>
<dbReference type="PANTHER" id="PTHR33164:SF43">
    <property type="entry name" value="HTH-TYPE TRANSCRIPTIONAL REPRESSOR YETL"/>
    <property type="match status" value="1"/>
</dbReference>
<dbReference type="InterPro" id="IPR000835">
    <property type="entry name" value="HTH_MarR-typ"/>
</dbReference>
<dbReference type="AlphaFoldDB" id="A0A4V6NGQ1"/>
<dbReference type="InterPro" id="IPR036388">
    <property type="entry name" value="WH-like_DNA-bd_sf"/>
</dbReference>
<dbReference type="GO" id="GO:0003677">
    <property type="term" value="F:DNA binding"/>
    <property type="evidence" value="ECO:0007669"/>
    <property type="project" value="UniProtKB-KW"/>
</dbReference>
<name>A0A4V6NGQ1_HYDET</name>
<proteinExistence type="predicted"/>
<evidence type="ECO:0000313" key="2">
    <source>
        <dbReference type="EMBL" id="TCL59757.1"/>
    </source>
</evidence>
<dbReference type="InterPro" id="IPR039422">
    <property type="entry name" value="MarR/SlyA-like"/>
</dbReference>
<dbReference type="GO" id="GO:0006950">
    <property type="term" value="P:response to stress"/>
    <property type="evidence" value="ECO:0007669"/>
    <property type="project" value="TreeGrafter"/>
</dbReference>
<reference evidence="2 3" key="1">
    <citation type="submission" date="2019-03" db="EMBL/GenBank/DDBJ databases">
        <title>Genomic Encyclopedia of Type Strains, Phase IV (KMG-IV): sequencing the most valuable type-strain genomes for metagenomic binning, comparative biology and taxonomic classification.</title>
        <authorList>
            <person name="Goeker M."/>
        </authorList>
    </citation>
    <scope>NUCLEOTIDE SEQUENCE [LARGE SCALE GENOMIC DNA]</scope>
    <source>
        <strain evidence="2 3">LX-B</strain>
    </source>
</reference>
<dbReference type="EMBL" id="SLUN01000038">
    <property type="protein sequence ID" value="TCL59757.1"/>
    <property type="molecule type" value="Genomic_DNA"/>
</dbReference>
<dbReference type="SUPFAM" id="SSF46785">
    <property type="entry name" value="Winged helix' DNA-binding domain"/>
    <property type="match status" value="1"/>
</dbReference>
<dbReference type="PANTHER" id="PTHR33164">
    <property type="entry name" value="TRANSCRIPTIONAL REGULATOR, MARR FAMILY"/>
    <property type="match status" value="1"/>
</dbReference>
<dbReference type="GO" id="GO:0003700">
    <property type="term" value="F:DNA-binding transcription factor activity"/>
    <property type="evidence" value="ECO:0007669"/>
    <property type="project" value="InterPro"/>
</dbReference>
<gene>
    <name evidence="2" type="ORF">EDC14_103850</name>
</gene>
<dbReference type="Proteomes" id="UP000295008">
    <property type="component" value="Unassembled WGS sequence"/>
</dbReference>
<feature type="domain" description="HTH marR-type" evidence="1">
    <location>
        <begin position="7"/>
        <end position="133"/>
    </location>
</feature>
<organism evidence="2 3">
    <name type="scientific">Hydrogenispora ethanolica</name>
    <dbReference type="NCBI Taxonomy" id="1082276"/>
    <lineage>
        <taxon>Bacteria</taxon>
        <taxon>Bacillati</taxon>
        <taxon>Bacillota</taxon>
        <taxon>Hydrogenispora</taxon>
    </lineage>
</organism>
<dbReference type="RefSeq" id="WP_341540184.1">
    <property type="nucleotide sequence ID" value="NZ_SLUN01000038.1"/>
</dbReference>
<dbReference type="Pfam" id="PF12802">
    <property type="entry name" value="MarR_2"/>
    <property type="match status" value="1"/>
</dbReference>
<accession>A0A4V6NGQ1</accession>
<keyword evidence="2" id="KW-0238">DNA-binding</keyword>
<dbReference type="PROSITE" id="PS50995">
    <property type="entry name" value="HTH_MARR_2"/>
    <property type="match status" value="1"/>
</dbReference>
<evidence type="ECO:0000259" key="1">
    <source>
        <dbReference type="PROSITE" id="PS50995"/>
    </source>
</evidence>
<sequence>MDFQTNSKFLREVIRRLERKLGLLDELEASCCGVTFAQCHAVVEIGRAGSISLNDLAATLALDKSTMNRTINHLVTHNLATREIDPRDRRYIMIQLTPSGRKAFQTIENSMEAFLPMYSTRFPKISGSKSSIA</sequence>
<comment type="caution">
    <text evidence="2">The sequence shown here is derived from an EMBL/GenBank/DDBJ whole genome shotgun (WGS) entry which is preliminary data.</text>
</comment>
<dbReference type="Gene3D" id="1.10.10.10">
    <property type="entry name" value="Winged helix-like DNA-binding domain superfamily/Winged helix DNA-binding domain"/>
    <property type="match status" value="1"/>
</dbReference>
<dbReference type="InterPro" id="IPR036390">
    <property type="entry name" value="WH_DNA-bd_sf"/>
</dbReference>
<protein>
    <submittedName>
        <fullName evidence="2">DNA-binding MarR family transcriptional regulator</fullName>
    </submittedName>
</protein>
<evidence type="ECO:0000313" key="3">
    <source>
        <dbReference type="Proteomes" id="UP000295008"/>
    </source>
</evidence>